<reference evidence="1" key="1">
    <citation type="submission" date="2009-05" db="EMBL/GenBank/DDBJ databases">
        <authorList>
            <person name="Harkins D.M."/>
            <person name="DeShazer D."/>
            <person name="Woods D.E."/>
            <person name="Brinkac L.M."/>
            <person name="Brown K.A."/>
            <person name="Hung G.C."/>
            <person name="Tuanyok A."/>
            <person name="Zhang B."/>
            <person name="Nierman W.C."/>
        </authorList>
    </citation>
    <scope>NUCLEOTIDE SEQUENCE [LARGE SCALE GENOMIC DNA]</scope>
    <source>
        <strain evidence="1">1710a</strain>
    </source>
</reference>
<proteinExistence type="predicted"/>
<dbReference type="AlphaFoldDB" id="A0A0E1VW53"/>
<evidence type="ECO:0000313" key="1">
    <source>
        <dbReference type="EMBL" id="EET04231.1"/>
    </source>
</evidence>
<gene>
    <name evidence="1" type="ORF">BURPS1710A_A1672</name>
</gene>
<name>A0A0E1VW53_BURPE</name>
<dbReference type="Proteomes" id="UP000001812">
    <property type="component" value="Chromosome II"/>
</dbReference>
<accession>A0A0E1VW53</accession>
<protein>
    <submittedName>
        <fullName evidence="1">Uncharacterized protein</fullName>
    </submittedName>
</protein>
<organism evidence="1">
    <name type="scientific">Burkholderia pseudomallei 1710a</name>
    <dbReference type="NCBI Taxonomy" id="320371"/>
    <lineage>
        <taxon>Bacteria</taxon>
        <taxon>Pseudomonadati</taxon>
        <taxon>Pseudomonadota</taxon>
        <taxon>Betaproteobacteria</taxon>
        <taxon>Burkholderiales</taxon>
        <taxon>Burkholderiaceae</taxon>
        <taxon>Burkholderia</taxon>
        <taxon>pseudomallei group</taxon>
    </lineage>
</organism>
<sequence>MGALRASGDAAVAMQAIAWADFAPLQRPACMRPLHSQSYELHAPLFIFLCIPR</sequence>
<dbReference type="EMBL" id="CM000833">
    <property type="protein sequence ID" value="EET04231.1"/>
    <property type="molecule type" value="Genomic_DNA"/>
</dbReference>
<dbReference type="HOGENOM" id="CLU_203052_0_0_4"/>